<evidence type="ECO:0000313" key="4">
    <source>
        <dbReference type="EMBL" id="KAK7682424.1"/>
    </source>
</evidence>
<gene>
    <name evidence="4" type="ORF">QCA50_014629</name>
</gene>
<dbReference type="InterPro" id="IPR018846">
    <property type="entry name" value="Beta-prop_RSE1/DDB1/CPSF1_1st"/>
</dbReference>
<dbReference type="PANTHER" id="PTHR10644">
    <property type="entry name" value="DNA REPAIR/RNA PROCESSING CPSF FAMILY"/>
    <property type="match status" value="1"/>
</dbReference>
<dbReference type="Pfam" id="PF10433">
    <property type="entry name" value="Beta-prop_RSE1_1st"/>
    <property type="match status" value="1"/>
</dbReference>
<dbReference type="Gene3D" id="2.130.10.10">
    <property type="entry name" value="YVTN repeat-like/Quinoprotein amine dehydrogenase"/>
    <property type="match status" value="2"/>
</dbReference>
<dbReference type="InterPro" id="IPR050358">
    <property type="entry name" value="RSE1/DDB1/CFT1"/>
</dbReference>
<dbReference type="EMBL" id="JASBNA010000036">
    <property type="protein sequence ID" value="KAK7682424.1"/>
    <property type="molecule type" value="Genomic_DNA"/>
</dbReference>
<dbReference type="InterPro" id="IPR058543">
    <property type="entry name" value="Beta-prop_RSE1/DDB1/CPSF1_2nd"/>
</dbReference>
<accession>A0AAW0FS87</accession>
<organism evidence="4 5">
    <name type="scientific">Cerrena zonata</name>
    <dbReference type="NCBI Taxonomy" id="2478898"/>
    <lineage>
        <taxon>Eukaryota</taxon>
        <taxon>Fungi</taxon>
        <taxon>Dikarya</taxon>
        <taxon>Basidiomycota</taxon>
        <taxon>Agaricomycotina</taxon>
        <taxon>Agaricomycetes</taxon>
        <taxon>Polyporales</taxon>
        <taxon>Cerrenaceae</taxon>
        <taxon>Cerrena</taxon>
    </lineage>
</organism>
<name>A0AAW0FS87_9APHY</name>
<keyword evidence="5" id="KW-1185">Reference proteome</keyword>
<reference evidence="4 5" key="1">
    <citation type="submission" date="2022-09" db="EMBL/GenBank/DDBJ databases">
        <authorList>
            <person name="Palmer J.M."/>
        </authorList>
    </citation>
    <scope>NUCLEOTIDE SEQUENCE [LARGE SCALE GENOMIC DNA]</scope>
    <source>
        <strain evidence="4 5">DSM 7382</strain>
    </source>
</reference>
<feature type="compositionally biased region" description="Basic and acidic residues" evidence="1">
    <location>
        <begin position="284"/>
        <end position="308"/>
    </location>
</feature>
<evidence type="ECO:0000313" key="5">
    <source>
        <dbReference type="Proteomes" id="UP001385951"/>
    </source>
</evidence>
<protein>
    <recommendedName>
        <fullName evidence="6">DNA damage-binding protein 1</fullName>
    </recommendedName>
</protein>
<proteinExistence type="predicted"/>
<evidence type="ECO:0008006" key="6">
    <source>
        <dbReference type="Google" id="ProtNLM"/>
    </source>
</evidence>
<feature type="region of interest" description="Disordered" evidence="1">
    <location>
        <begin position="399"/>
        <end position="430"/>
    </location>
</feature>
<feature type="domain" description="RSE1/DDB1/CPSF1 first beta-propeller" evidence="2">
    <location>
        <begin position="13"/>
        <end position="393"/>
    </location>
</feature>
<feature type="domain" description="RSE1/DDB1/CPSF1 second beta-propeller" evidence="3">
    <location>
        <begin position="495"/>
        <end position="773"/>
    </location>
</feature>
<evidence type="ECO:0000256" key="1">
    <source>
        <dbReference type="SAM" id="MobiDB-lite"/>
    </source>
</evidence>
<feature type="compositionally biased region" description="Basic and acidic residues" evidence="1">
    <location>
        <begin position="420"/>
        <end position="430"/>
    </location>
</feature>
<dbReference type="Pfam" id="PF23726">
    <property type="entry name" value="Beta-prop_RSE1_2nd"/>
    <property type="match status" value="1"/>
</dbReference>
<feature type="region of interest" description="Disordered" evidence="1">
    <location>
        <begin position="277"/>
        <end position="309"/>
    </location>
</feature>
<feature type="compositionally biased region" description="Low complexity" evidence="1">
    <location>
        <begin position="403"/>
        <end position="419"/>
    </location>
</feature>
<dbReference type="Proteomes" id="UP001385951">
    <property type="component" value="Unassembled WGS sequence"/>
</dbReference>
<evidence type="ECO:0000259" key="3">
    <source>
        <dbReference type="Pfam" id="PF23726"/>
    </source>
</evidence>
<dbReference type="AlphaFoldDB" id="A0AAW0FS87"/>
<evidence type="ECO:0000259" key="2">
    <source>
        <dbReference type="Pfam" id="PF10433"/>
    </source>
</evidence>
<sequence length="777" mass="85080">MKLVTTFHSTSSVVGSLKCRLTPDSELEYLVIARPNRIEVSALTPDGLRPECELEIWGRVLALRSIPSPDAAKLLILTDHPDPYAIVLAFDPDSPTPSLRTLSSVSLHDRNAQHAEFCTDAIVSPDGEVAIISCYKGKLRVLSLDEGKILDSVDVAIPELNLISIAFIEYDTQYHLAMAHVDHRGRIQLLSKELDIGRNDISISTVPSELLPTTILLQNDVVLSDAPRPFHLIPVPRFQVNFLDHSVDTEGGVIVIGARSIWYFELALEHELRVKKEKRRRLENRKSSGTDSEKAKAKEKEKERESRKVKPKASVTWPWGEVTAVLPVDSTFRKILIGDKFGYLSLLTLDNRPSLTLAPIGKASPPTTLTHITSQFFYIGSHVGNSQLVRLLQAPASSSDTDTLPIPSSIPTSPPSILSAERRKDDDKERAKGAIIKLTGSYVEVLESFRNIAPIVDATSADIDGSGQPQLITCSGENSTGSINVLQNGADFVEVATLEGLTSVAKICPIRSRYQNSTHTHILFSSPHGSQIFALDEPGSLRRLDTSSTGLNTSLNTHAFTNIAKRTIVNGKSSYVDSSWVVQVTQKAVTLLDYDEALKVFHRVGHEWTPMKLNISAQELSIVAADVSPSQITVGIEGGHIAVLGANAEGQIDLLQFDSLHKEICSISCQSFDHAGMFTTRIAVSFWEDNTIALYGFQGNKLQLLSKSDPLPSLPNSVLLHNFGSGRKAKDTDYRPCVLAGLVDGSILTFSFRDNQLQDKKVFSLGGTPVQLSGMRY</sequence>
<dbReference type="InterPro" id="IPR011047">
    <property type="entry name" value="Quinoprotein_ADH-like_sf"/>
</dbReference>
<dbReference type="InterPro" id="IPR015943">
    <property type="entry name" value="WD40/YVTN_repeat-like_dom_sf"/>
</dbReference>
<comment type="caution">
    <text evidence="4">The sequence shown here is derived from an EMBL/GenBank/DDBJ whole genome shotgun (WGS) entry which is preliminary data.</text>
</comment>
<dbReference type="SUPFAM" id="SSF50998">
    <property type="entry name" value="Quinoprotein alcohol dehydrogenase-like"/>
    <property type="match status" value="1"/>
</dbReference>